<reference evidence="2 3" key="1">
    <citation type="submission" date="2017-09" db="EMBL/GenBank/DDBJ databases">
        <title>Depth-based differentiation of microbial function through sediment-hosted aquifers and enrichment of novel symbionts in the deep terrestrial subsurface.</title>
        <authorList>
            <person name="Probst A.J."/>
            <person name="Ladd B."/>
            <person name="Jarett J.K."/>
            <person name="Geller-Mcgrath D.E."/>
            <person name="Sieber C.M."/>
            <person name="Emerson J.B."/>
            <person name="Anantharaman K."/>
            <person name="Thomas B.C."/>
            <person name="Malmstrom R."/>
            <person name="Stieglmeier M."/>
            <person name="Klingl A."/>
            <person name="Woyke T."/>
            <person name="Ryan C.M."/>
            <person name="Banfield J.F."/>
        </authorList>
    </citation>
    <scope>NUCLEOTIDE SEQUENCE [LARGE SCALE GENOMIC DNA]</scope>
    <source>
        <strain evidence="2">CG11_big_fil_rev_8_21_14_0_20_37_11</strain>
    </source>
</reference>
<evidence type="ECO:0000259" key="1">
    <source>
        <dbReference type="SMART" id="SM00347"/>
    </source>
</evidence>
<organism evidence="2 3">
    <name type="scientific">Candidatus Gottesmanbacteria bacterium CG11_big_fil_rev_8_21_14_0_20_37_11</name>
    <dbReference type="NCBI Taxonomy" id="1974575"/>
    <lineage>
        <taxon>Bacteria</taxon>
        <taxon>Candidatus Gottesmaniibacteriota</taxon>
    </lineage>
</organism>
<dbReference type="SUPFAM" id="SSF46785">
    <property type="entry name" value="Winged helix' DNA-binding domain"/>
    <property type="match status" value="1"/>
</dbReference>
<dbReference type="SMART" id="SM00347">
    <property type="entry name" value="HTH_MARR"/>
    <property type="match status" value="1"/>
</dbReference>
<dbReference type="AlphaFoldDB" id="A0A2H0NJI6"/>
<dbReference type="EMBL" id="PCWS01000001">
    <property type="protein sequence ID" value="PIR09000.1"/>
    <property type="molecule type" value="Genomic_DNA"/>
</dbReference>
<accession>A0A2H0NJI6</accession>
<evidence type="ECO:0000313" key="3">
    <source>
        <dbReference type="Proteomes" id="UP000230707"/>
    </source>
</evidence>
<feature type="domain" description="HTH marR-type" evidence="1">
    <location>
        <begin position="18"/>
        <end position="119"/>
    </location>
</feature>
<dbReference type="Gene3D" id="1.10.10.10">
    <property type="entry name" value="Winged helix-like DNA-binding domain superfamily/Winged helix DNA-binding domain"/>
    <property type="match status" value="1"/>
</dbReference>
<gene>
    <name evidence="2" type="ORF">COV53_00005</name>
</gene>
<sequence length="136" mass="15591">MTSRTDLVFELYLLGRKIRFQSKHKNEDKLLSAVILHLVGNCKHTISAMAQLLSTKISAISEKIIILEKMGLIKKIEGANHRETYLILTSKGNLEKERIMKIMKEHCLTMFDKLSDEDLTNLIGLIKKINLPDENK</sequence>
<dbReference type="Proteomes" id="UP000230707">
    <property type="component" value="Unassembled WGS sequence"/>
</dbReference>
<comment type="caution">
    <text evidence="2">The sequence shown here is derived from an EMBL/GenBank/DDBJ whole genome shotgun (WGS) entry which is preliminary data.</text>
</comment>
<dbReference type="InterPro" id="IPR000835">
    <property type="entry name" value="HTH_MarR-typ"/>
</dbReference>
<proteinExistence type="predicted"/>
<evidence type="ECO:0000313" key="2">
    <source>
        <dbReference type="EMBL" id="PIR09000.1"/>
    </source>
</evidence>
<name>A0A2H0NJI6_9BACT</name>
<dbReference type="InterPro" id="IPR036390">
    <property type="entry name" value="WH_DNA-bd_sf"/>
</dbReference>
<dbReference type="GO" id="GO:0003700">
    <property type="term" value="F:DNA-binding transcription factor activity"/>
    <property type="evidence" value="ECO:0007669"/>
    <property type="project" value="InterPro"/>
</dbReference>
<protein>
    <recommendedName>
        <fullName evidence="1">HTH marR-type domain-containing protein</fullName>
    </recommendedName>
</protein>
<dbReference type="InterPro" id="IPR036388">
    <property type="entry name" value="WH-like_DNA-bd_sf"/>
</dbReference>